<name>E7S9K1_9STRE</name>
<proteinExistence type="predicted"/>
<evidence type="ECO:0000313" key="2">
    <source>
        <dbReference type="Proteomes" id="UP000002814"/>
    </source>
</evidence>
<sequence length="42" mass="4911">MAPIFFSISRFLSMKSINKQGGTKFDGKSLLIKLRKILWDFF</sequence>
<keyword evidence="2" id="KW-1185">Reference proteome</keyword>
<accession>E7S9K1</accession>
<protein>
    <submittedName>
        <fullName evidence="1">Uncharacterized protein</fullName>
    </submittedName>
</protein>
<dbReference type="EMBL" id="AEQR01000015">
    <property type="protein sequence ID" value="EFV99726.1"/>
    <property type="molecule type" value="Genomic_DNA"/>
</dbReference>
<organism evidence="1 2">
    <name type="scientific">Streptococcus australis ATCC 700641</name>
    <dbReference type="NCBI Taxonomy" id="888833"/>
    <lineage>
        <taxon>Bacteria</taxon>
        <taxon>Bacillati</taxon>
        <taxon>Bacillota</taxon>
        <taxon>Bacilli</taxon>
        <taxon>Lactobacillales</taxon>
        <taxon>Streptococcaceae</taxon>
        <taxon>Streptococcus</taxon>
    </lineage>
</organism>
<dbReference type="HOGENOM" id="CLU_3258214_0_0_9"/>
<reference evidence="1 2" key="1">
    <citation type="submission" date="2010-12" db="EMBL/GenBank/DDBJ databases">
        <authorList>
            <person name="Muzny D."/>
            <person name="Qin X."/>
            <person name="Deng J."/>
            <person name="Jiang H."/>
            <person name="Liu Y."/>
            <person name="Qu J."/>
            <person name="Song X.-Z."/>
            <person name="Zhang L."/>
            <person name="Thornton R."/>
            <person name="Coyle M."/>
            <person name="Francisco L."/>
            <person name="Jackson L."/>
            <person name="Javaid M."/>
            <person name="Korchina V."/>
            <person name="Kovar C."/>
            <person name="Mata R."/>
            <person name="Mathew T."/>
            <person name="Ngo R."/>
            <person name="Nguyen L."/>
            <person name="Nguyen N."/>
            <person name="Okwuonu G."/>
            <person name="Ongeri F."/>
            <person name="Pham C."/>
            <person name="Simmons D."/>
            <person name="Wilczek-Boney K."/>
            <person name="Hale W."/>
            <person name="Jakkamsetti A."/>
            <person name="Pham P."/>
            <person name="Ruth R."/>
            <person name="San Lucas F."/>
            <person name="Warren J."/>
            <person name="Zhang J."/>
            <person name="Zhao Z."/>
            <person name="Zhou C."/>
            <person name="Zhu D."/>
            <person name="Lee S."/>
            <person name="Bess C."/>
            <person name="Blankenburg K."/>
            <person name="Forbes L."/>
            <person name="Fu Q."/>
            <person name="Gubbala S."/>
            <person name="Hirani K."/>
            <person name="Jayaseelan J.C."/>
            <person name="Lara F."/>
            <person name="Munidasa M."/>
            <person name="Palculict T."/>
            <person name="Patil S."/>
            <person name="Pu L.-L."/>
            <person name="Saada N."/>
            <person name="Tang L."/>
            <person name="Weissenberger G."/>
            <person name="Zhu Y."/>
            <person name="Hemphill L."/>
            <person name="Shang Y."/>
            <person name="Youmans B."/>
            <person name="Ayvaz T."/>
            <person name="Ross M."/>
            <person name="Santibanez J."/>
            <person name="Aqrawi P."/>
            <person name="Gross S."/>
            <person name="Joshi V."/>
            <person name="Fowler G."/>
            <person name="Nazareth L."/>
            <person name="Reid J."/>
            <person name="Worley K."/>
            <person name="Petrosino J."/>
            <person name="Highlander S."/>
            <person name="Gibbs R."/>
        </authorList>
    </citation>
    <scope>NUCLEOTIDE SEQUENCE [LARGE SCALE GENOMIC DNA]</scope>
    <source>
        <strain evidence="1 2">ATCC 700641</strain>
    </source>
</reference>
<evidence type="ECO:0000313" key="1">
    <source>
        <dbReference type="EMBL" id="EFV99726.1"/>
    </source>
</evidence>
<dbReference type="AlphaFoldDB" id="E7S9K1"/>
<dbReference type="Proteomes" id="UP000002814">
    <property type="component" value="Unassembled WGS sequence"/>
</dbReference>
<comment type="caution">
    <text evidence="1">The sequence shown here is derived from an EMBL/GenBank/DDBJ whole genome shotgun (WGS) entry which is preliminary data.</text>
</comment>
<gene>
    <name evidence="1" type="ORF">HMPREF9421_0737</name>
</gene>